<keyword evidence="1" id="KW-0547">Nucleotide-binding</keyword>
<feature type="domain" description="DNA mismatch repair proteins mutS family" evidence="5">
    <location>
        <begin position="1"/>
        <end position="123"/>
    </location>
</feature>
<evidence type="ECO:0000259" key="5">
    <source>
        <dbReference type="SMART" id="SM00534"/>
    </source>
</evidence>
<dbReference type="GO" id="GO:0006298">
    <property type="term" value="P:mismatch repair"/>
    <property type="evidence" value="ECO:0007669"/>
    <property type="project" value="InterPro"/>
</dbReference>
<dbReference type="InterPro" id="IPR027417">
    <property type="entry name" value="P-loop_NTPase"/>
</dbReference>
<feature type="chain" id="PRO_5015428124" evidence="4">
    <location>
        <begin position="23"/>
        <end position="184"/>
    </location>
</feature>
<dbReference type="PANTHER" id="PTHR11361:SF150">
    <property type="entry name" value="DNA MISMATCH REPAIR PROTEIN MSH6"/>
    <property type="match status" value="1"/>
</dbReference>
<feature type="signal peptide" evidence="4">
    <location>
        <begin position="1"/>
        <end position="22"/>
    </location>
</feature>
<dbReference type="Proteomes" id="UP000245207">
    <property type="component" value="Unassembled WGS sequence"/>
</dbReference>
<dbReference type="GO" id="GO:0005524">
    <property type="term" value="F:ATP binding"/>
    <property type="evidence" value="ECO:0007669"/>
    <property type="project" value="UniProtKB-KW"/>
</dbReference>
<dbReference type="InterPro" id="IPR000432">
    <property type="entry name" value="DNA_mismatch_repair_MutS_C"/>
</dbReference>
<evidence type="ECO:0000256" key="4">
    <source>
        <dbReference type="SAM" id="SignalP"/>
    </source>
</evidence>
<dbReference type="GO" id="GO:0005634">
    <property type="term" value="C:nucleus"/>
    <property type="evidence" value="ECO:0007669"/>
    <property type="project" value="TreeGrafter"/>
</dbReference>
<evidence type="ECO:0000256" key="2">
    <source>
        <dbReference type="ARBA" id="ARBA00022840"/>
    </source>
</evidence>
<dbReference type="PANTHER" id="PTHR11361">
    <property type="entry name" value="DNA MISMATCH REPAIR PROTEIN MUTS FAMILY MEMBER"/>
    <property type="match status" value="1"/>
</dbReference>
<keyword evidence="2" id="KW-0067">ATP-binding</keyword>
<comment type="caution">
    <text evidence="6">The sequence shown here is derived from an EMBL/GenBank/DDBJ whole genome shotgun (WGS) entry which is preliminary data.</text>
</comment>
<evidence type="ECO:0000256" key="3">
    <source>
        <dbReference type="ARBA" id="ARBA00023125"/>
    </source>
</evidence>
<dbReference type="SMART" id="SM00534">
    <property type="entry name" value="MUTSac"/>
    <property type="match status" value="1"/>
</dbReference>
<dbReference type="GO" id="GO:0140664">
    <property type="term" value="F:ATP-dependent DNA damage sensor activity"/>
    <property type="evidence" value="ECO:0007669"/>
    <property type="project" value="InterPro"/>
</dbReference>
<reference evidence="6 7" key="1">
    <citation type="journal article" date="2018" name="Mol. Plant">
        <title>The genome of Artemisia annua provides insight into the evolution of Asteraceae family and artemisinin biosynthesis.</title>
        <authorList>
            <person name="Shen Q."/>
            <person name="Zhang L."/>
            <person name="Liao Z."/>
            <person name="Wang S."/>
            <person name="Yan T."/>
            <person name="Shi P."/>
            <person name="Liu M."/>
            <person name="Fu X."/>
            <person name="Pan Q."/>
            <person name="Wang Y."/>
            <person name="Lv Z."/>
            <person name="Lu X."/>
            <person name="Zhang F."/>
            <person name="Jiang W."/>
            <person name="Ma Y."/>
            <person name="Chen M."/>
            <person name="Hao X."/>
            <person name="Li L."/>
            <person name="Tang Y."/>
            <person name="Lv G."/>
            <person name="Zhou Y."/>
            <person name="Sun X."/>
            <person name="Brodelius P.E."/>
            <person name="Rose J.K.C."/>
            <person name="Tang K."/>
        </authorList>
    </citation>
    <scope>NUCLEOTIDE SEQUENCE [LARGE SCALE GENOMIC DNA]</scope>
    <source>
        <strain evidence="7">cv. Huhao1</strain>
        <tissue evidence="6">Leaf</tissue>
    </source>
</reference>
<sequence length="184" mass="20149">MGGKSTLLRQVCLAVILAQSSATHRSLVALDELGRATTTSDGHAVSLCHMARQVGDGVGGLEEVTFLYKLTLDACPTSYGVNIASLAVLLYAIYNDVSEKHNTSKCTTGLPDNLLQKAGTKLEEFETMYGKSRNQSNSTDKYWKDEMMVILQSLRNCLVDTRCGSLADGIFDLHNREKILLDQE</sequence>
<evidence type="ECO:0000313" key="6">
    <source>
        <dbReference type="EMBL" id="PWA69852.1"/>
    </source>
</evidence>
<dbReference type="AlphaFoldDB" id="A0A2U1N8Q8"/>
<keyword evidence="7" id="KW-1185">Reference proteome</keyword>
<keyword evidence="3" id="KW-0238">DNA-binding</keyword>
<dbReference type="EMBL" id="PKPP01003350">
    <property type="protein sequence ID" value="PWA69852.1"/>
    <property type="molecule type" value="Genomic_DNA"/>
</dbReference>
<gene>
    <name evidence="6" type="ORF">CTI12_AA294210</name>
</gene>
<keyword evidence="4" id="KW-0732">Signal</keyword>
<dbReference type="SUPFAM" id="SSF52540">
    <property type="entry name" value="P-loop containing nucleoside triphosphate hydrolases"/>
    <property type="match status" value="1"/>
</dbReference>
<name>A0A2U1N8Q8_ARTAN</name>
<proteinExistence type="predicted"/>
<evidence type="ECO:0000256" key="1">
    <source>
        <dbReference type="ARBA" id="ARBA00022741"/>
    </source>
</evidence>
<dbReference type="STRING" id="35608.A0A2U1N8Q8"/>
<dbReference type="Gene3D" id="3.40.50.300">
    <property type="entry name" value="P-loop containing nucleotide triphosphate hydrolases"/>
    <property type="match status" value="1"/>
</dbReference>
<evidence type="ECO:0000313" key="7">
    <source>
        <dbReference type="Proteomes" id="UP000245207"/>
    </source>
</evidence>
<dbReference type="OrthoDB" id="1729598at2759"/>
<dbReference type="GO" id="GO:0030983">
    <property type="term" value="F:mismatched DNA binding"/>
    <property type="evidence" value="ECO:0007669"/>
    <property type="project" value="InterPro"/>
</dbReference>
<organism evidence="6 7">
    <name type="scientific">Artemisia annua</name>
    <name type="common">Sweet wormwood</name>
    <dbReference type="NCBI Taxonomy" id="35608"/>
    <lineage>
        <taxon>Eukaryota</taxon>
        <taxon>Viridiplantae</taxon>
        <taxon>Streptophyta</taxon>
        <taxon>Embryophyta</taxon>
        <taxon>Tracheophyta</taxon>
        <taxon>Spermatophyta</taxon>
        <taxon>Magnoliopsida</taxon>
        <taxon>eudicotyledons</taxon>
        <taxon>Gunneridae</taxon>
        <taxon>Pentapetalae</taxon>
        <taxon>asterids</taxon>
        <taxon>campanulids</taxon>
        <taxon>Asterales</taxon>
        <taxon>Asteraceae</taxon>
        <taxon>Asteroideae</taxon>
        <taxon>Anthemideae</taxon>
        <taxon>Artemisiinae</taxon>
        <taxon>Artemisia</taxon>
    </lineage>
</organism>
<accession>A0A2U1N8Q8</accession>
<protein>
    <submittedName>
        <fullName evidence="6">MUTS-like protein</fullName>
    </submittedName>
</protein>
<dbReference type="InterPro" id="IPR045076">
    <property type="entry name" value="MutS"/>
</dbReference>